<dbReference type="SUPFAM" id="SSF55874">
    <property type="entry name" value="ATPase domain of HSP90 chaperone/DNA topoisomerase II/histidine kinase"/>
    <property type="match status" value="1"/>
</dbReference>
<sequence length="746" mass="82549">MNTDTETSPQPAGLRGYRVLSRRDVGLVVLFFLLFECVALWSWYRNEHARLERGFMHDSEALYQQVSQRFDQNEAALNSLAALFSTFDGLNYRDINTFTGTLLEQYPHLFAIDVLQRVDHARRPAFERDLAQSAGSALTIRDYVDGTWQVSPRRPQYLPVIFVAPPRVLPGSALGLDALESRPLRSALSQSLAHGRVVASPPYRLFNGKPGYAVSLPLKLRDVQAYSNASSNFAILLVIDTHRLLSQLDLEELPSRVRLYYRRPGSNTAPPLIFDNRGERVPPITGDLQFSRTLASNYQPFTLDIQRDIVLRDLNLSLFALIATAGLLLTALLTAWLIQRRETAEQRRLAAAELYTSRERASVTLQAINDGVITFGLSQRIDFINPMAASLTGVSASAAIGKQIDQVVRLRYDFAQSLPANPFRLCLRSGHAIDLADNSLLLHPGGEEILLEGNISPLFDPNSQVIGGVFAFRNMGPVRQRARQALEESERRLHEHEAHLAHVARLHTMGEMASGIAHELNQPLAAIVNYNQACLRLIEEDEPDFPTLRHALSATATQAQRAGEILKRLRAFVARQPIHLAPVDLNQVVKDVLALAEYDVRRHEVTVDTALSHDLPPIIADAIQLEQVVLNLLRNALDAIQTVAPWGRIHLATSHAEQHVRLTISDNGCGLGEHADRMFEPFYTTKSSGMGLGLTICQTIIESFGGRIRAANQAAGGAVFTIELPLNTPSSVESRHVPSDASPTAA</sequence>
<evidence type="ECO:0000259" key="17">
    <source>
        <dbReference type="PROSITE" id="PS50839"/>
    </source>
</evidence>
<keyword evidence="6 14" id="KW-0812">Transmembrane</keyword>
<dbReference type="Gene3D" id="3.30.450.350">
    <property type="entry name" value="CHASE domain"/>
    <property type="match status" value="1"/>
</dbReference>
<evidence type="ECO:0000256" key="4">
    <source>
        <dbReference type="ARBA" id="ARBA00022553"/>
    </source>
</evidence>
<dbReference type="InterPro" id="IPR036890">
    <property type="entry name" value="HATPase_C_sf"/>
</dbReference>
<dbReference type="GO" id="GO:0005524">
    <property type="term" value="F:ATP binding"/>
    <property type="evidence" value="ECO:0007669"/>
    <property type="project" value="UniProtKB-KW"/>
</dbReference>
<dbReference type="SMART" id="SM00388">
    <property type="entry name" value="HisKA"/>
    <property type="match status" value="1"/>
</dbReference>
<dbReference type="SMART" id="SM01079">
    <property type="entry name" value="CHASE"/>
    <property type="match status" value="1"/>
</dbReference>
<proteinExistence type="predicted"/>
<keyword evidence="7" id="KW-0547">Nucleotide-binding</keyword>
<name>A0A248LLD9_9NEIS</name>
<accession>A0A248LLD9</accession>
<dbReference type="Pfam" id="PF08448">
    <property type="entry name" value="PAS_4"/>
    <property type="match status" value="1"/>
</dbReference>
<feature type="domain" description="PAS" evidence="16">
    <location>
        <begin position="357"/>
        <end position="403"/>
    </location>
</feature>
<evidence type="ECO:0000256" key="10">
    <source>
        <dbReference type="ARBA" id="ARBA00022989"/>
    </source>
</evidence>
<gene>
    <name evidence="18" type="ORF">LHGZ1_2345</name>
</gene>
<dbReference type="RefSeq" id="WP_161493538.1">
    <property type="nucleotide sequence ID" value="NZ_CP022115.1"/>
</dbReference>
<evidence type="ECO:0000256" key="2">
    <source>
        <dbReference type="ARBA" id="ARBA00004370"/>
    </source>
</evidence>
<dbReference type="PROSITE" id="PS50109">
    <property type="entry name" value="HIS_KIN"/>
    <property type="match status" value="1"/>
</dbReference>
<feature type="transmembrane region" description="Helical" evidence="14">
    <location>
        <begin position="25"/>
        <end position="44"/>
    </location>
</feature>
<dbReference type="CDD" id="cd00082">
    <property type="entry name" value="HisKA"/>
    <property type="match status" value="1"/>
</dbReference>
<dbReference type="CDD" id="cd00130">
    <property type="entry name" value="PAS"/>
    <property type="match status" value="1"/>
</dbReference>
<keyword evidence="5" id="KW-0808">Transferase</keyword>
<keyword evidence="11" id="KW-0902">Two-component regulatory system</keyword>
<dbReference type="Pfam" id="PF00512">
    <property type="entry name" value="HisKA"/>
    <property type="match status" value="1"/>
</dbReference>
<dbReference type="InterPro" id="IPR003594">
    <property type="entry name" value="HATPase_dom"/>
</dbReference>
<evidence type="ECO:0000256" key="12">
    <source>
        <dbReference type="ARBA" id="ARBA00023136"/>
    </source>
</evidence>
<evidence type="ECO:0000256" key="6">
    <source>
        <dbReference type="ARBA" id="ARBA00022692"/>
    </source>
</evidence>
<dbReference type="InterPro" id="IPR005467">
    <property type="entry name" value="His_kinase_dom"/>
</dbReference>
<evidence type="ECO:0000256" key="3">
    <source>
        <dbReference type="ARBA" id="ARBA00012438"/>
    </source>
</evidence>
<dbReference type="Proteomes" id="UP000197424">
    <property type="component" value="Chromosome"/>
</dbReference>
<dbReference type="Gene3D" id="1.10.287.130">
    <property type="match status" value="1"/>
</dbReference>
<dbReference type="InterPro" id="IPR036097">
    <property type="entry name" value="HisK_dim/P_sf"/>
</dbReference>
<dbReference type="Gene3D" id="3.30.565.10">
    <property type="entry name" value="Histidine kinase-like ATPase, C-terminal domain"/>
    <property type="match status" value="1"/>
</dbReference>
<comment type="subcellular location">
    <subcellularLocation>
        <location evidence="2">Membrane</location>
    </subcellularLocation>
</comment>
<evidence type="ECO:0000259" key="16">
    <source>
        <dbReference type="PROSITE" id="PS50112"/>
    </source>
</evidence>
<evidence type="ECO:0000256" key="7">
    <source>
        <dbReference type="ARBA" id="ARBA00022741"/>
    </source>
</evidence>
<protein>
    <recommendedName>
        <fullName evidence="3">histidine kinase</fullName>
        <ecNumber evidence="3">2.7.13.3</ecNumber>
    </recommendedName>
</protein>
<dbReference type="InterPro" id="IPR004358">
    <property type="entry name" value="Sig_transdc_His_kin-like_C"/>
</dbReference>
<evidence type="ECO:0000256" key="13">
    <source>
        <dbReference type="SAM" id="Coils"/>
    </source>
</evidence>
<evidence type="ECO:0000256" key="11">
    <source>
        <dbReference type="ARBA" id="ARBA00023012"/>
    </source>
</evidence>
<dbReference type="EC" id="2.7.13.3" evidence="3"/>
<evidence type="ECO:0000313" key="18">
    <source>
        <dbReference type="EMBL" id="ASJ25176.1"/>
    </source>
</evidence>
<dbReference type="PANTHER" id="PTHR43065:SF10">
    <property type="entry name" value="PEROXIDE STRESS-ACTIVATED HISTIDINE KINASE MAK3"/>
    <property type="match status" value="1"/>
</dbReference>
<dbReference type="InterPro" id="IPR042240">
    <property type="entry name" value="CHASE_sf"/>
</dbReference>
<evidence type="ECO:0000313" key="19">
    <source>
        <dbReference type="Proteomes" id="UP000197424"/>
    </source>
</evidence>
<evidence type="ECO:0000256" key="14">
    <source>
        <dbReference type="SAM" id="Phobius"/>
    </source>
</evidence>
<dbReference type="GO" id="GO:0016020">
    <property type="term" value="C:membrane"/>
    <property type="evidence" value="ECO:0007669"/>
    <property type="project" value="UniProtKB-SubCell"/>
</dbReference>
<dbReference type="PROSITE" id="PS50839">
    <property type="entry name" value="CHASE"/>
    <property type="match status" value="1"/>
</dbReference>
<feature type="domain" description="Histidine kinase" evidence="15">
    <location>
        <begin position="515"/>
        <end position="728"/>
    </location>
</feature>
<feature type="coiled-coil region" evidence="13">
    <location>
        <begin position="479"/>
        <end position="506"/>
    </location>
</feature>
<dbReference type="GO" id="GO:0000155">
    <property type="term" value="F:phosphorelay sensor kinase activity"/>
    <property type="evidence" value="ECO:0007669"/>
    <property type="project" value="InterPro"/>
</dbReference>
<dbReference type="Gene3D" id="3.30.450.20">
    <property type="entry name" value="PAS domain"/>
    <property type="match status" value="1"/>
</dbReference>
<evidence type="ECO:0000256" key="9">
    <source>
        <dbReference type="ARBA" id="ARBA00022840"/>
    </source>
</evidence>
<organism evidence="18 19">
    <name type="scientific">Laribacter hongkongensis</name>
    <dbReference type="NCBI Taxonomy" id="168471"/>
    <lineage>
        <taxon>Bacteria</taxon>
        <taxon>Pseudomonadati</taxon>
        <taxon>Pseudomonadota</taxon>
        <taxon>Betaproteobacteria</taxon>
        <taxon>Neisseriales</taxon>
        <taxon>Aquaspirillaceae</taxon>
        <taxon>Laribacter</taxon>
    </lineage>
</organism>
<feature type="transmembrane region" description="Helical" evidence="14">
    <location>
        <begin position="316"/>
        <end position="338"/>
    </location>
</feature>
<evidence type="ECO:0000256" key="1">
    <source>
        <dbReference type="ARBA" id="ARBA00000085"/>
    </source>
</evidence>
<evidence type="ECO:0000256" key="5">
    <source>
        <dbReference type="ARBA" id="ARBA00022679"/>
    </source>
</evidence>
<dbReference type="InterPro" id="IPR013656">
    <property type="entry name" value="PAS_4"/>
</dbReference>
<comment type="catalytic activity">
    <reaction evidence="1">
        <text>ATP + protein L-histidine = ADP + protein N-phospho-L-histidine.</text>
        <dbReference type="EC" id="2.7.13.3"/>
    </reaction>
</comment>
<dbReference type="PRINTS" id="PR00344">
    <property type="entry name" value="BCTRLSENSOR"/>
</dbReference>
<keyword evidence="4" id="KW-0597">Phosphoprotein</keyword>
<keyword evidence="10 14" id="KW-1133">Transmembrane helix</keyword>
<dbReference type="Pfam" id="PF03924">
    <property type="entry name" value="CHASE"/>
    <property type="match status" value="1"/>
</dbReference>
<keyword evidence="9" id="KW-0067">ATP-binding</keyword>
<dbReference type="SUPFAM" id="SSF55785">
    <property type="entry name" value="PYP-like sensor domain (PAS domain)"/>
    <property type="match status" value="1"/>
</dbReference>
<keyword evidence="12 14" id="KW-0472">Membrane</keyword>
<dbReference type="SUPFAM" id="SSF47384">
    <property type="entry name" value="Homodimeric domain of signal transducing histidine kinase"/>
    <property type="match status" value="1"/>
</dbReference>
<evidence type="ECO:0000256" key="8">
    <source>
        <dbReference type="ARBA" id="ARBA00022777"/>
    </source>
</evidence>
<dbReference type="PANTHER" id="PTHR43065">
    <property type="entry name" value="SENSOR HISTIDINE KINASE"/>
    <property type="match status" value="1"/>
</dbReference>
<reference evidence="19" key="1">
    <citation type="submission" date="2017-06" db="EMBL/GenBank/DDBJ databases">
        <title>Whole genome sequence of Laribacter hongkongensis LHGZ1.</title>
        <authorList>
            <person name="Chen D."/>
            <person name="Wu H."/>
            <person name="Chen J."/>
        </authorList>
    </citation>
    <scope>NUCLEOTIDE SEQUENCE [LARGE SCALE GENOMIC DNA]</scope>
    <source>
        <strain evidence="19">LHGZ1</strain>
    </source>
</reference>
<keyword evidence="13" id="KW-0175">Coiled coil</keyword>
<dbReference type="PROSITE" id="PS50112">
    <property type="entry name" value="PAS"/>
    <property type="match status" value="1"/>
</dbReference>
<dbReference type="Pfam" id="PF02518">
    <property type="entry name" value="HATPase_c"/>
    <property type="match status" value="1"/>
</dbReference>
<dbReference type="InterPro" id="IPR003661">
    <property type="entry name" value="HisK_dim/P_dom"/>
</dbReference>
<evidence type="ECO:0000259" key="15">
    <source>
        <dbReference type="PROSITE" id="PS50109"/>
    </source>
</evidence>
<dbReference type="SMART" id="SM00387">
    <property type="entry name" value="HATPase_c"/>
    <property type="match status" value="1"/>
</dbReference>
<dbReference type="InterPro" id="IPR000014">
    <property type="entry name" value="PAS"/>
</dbReference>
<dbReference type="EMBL" id="CP022115">
    <property type="protein sequence ID" value="ASJ25176.1"/>
    <property type="molecule type" value="Genomic_DNA"/>
</dbReference>
<keyword evidence="8" id="KW-0418">Kinase</keyword>
<feature type="domain" description="CHASE" evidence="17">
    <location>
        <begin position="86"/>
        <end position="218"/>
    </location>
</feature>
<dbReference type="InterPro" id="IPR035965">
    <property type="entry name" value="PAS-like_dom_sf"/>
</dbReference>
<dbReference type="InterPro" id="IPR006189">
    <property type="entry name" value="CHASE_dom"/>
</dbReference>
<dbReference type="AlphaFoldDB" id="A0A248LLD9"/>